<comment type="cofactor">
    <cofactor evidence="1">
        <name>[4Fe-4S] cluster</name>
        <dbReference type="ChEBI" id="CHEBI:49883"/>
    </cofactor>
</comment>
<dbReference type="Pfam" id="PF00919">
    <property type="entry name" value="UPF0004"/>
    <property type="match status" value="1"/>
</dbReference>
<evidence type="ECO:0000259" key="8">
    <source>
        <dbReference type="PROSITE" id="PS51449"/>
    </source>
</evidence>
<dbReference type="InterPro" id="IPR006467">
    <property type="entry name" value="MiaB-like_bact"/>
</dbReference>
<evidence type="ECO:0000256" key="7">
    <source>
        <dbReference type="ARBA" id="ARBA00023014"/>
    </source>
</evidence>
<dbReference type="Pfam" id="PF04055">
    <property type="entry name" value="Radical_SAM"/>
    <property type="match status" value="1"/>
</dbReference>
<dbReference type="Gene3D" id="3.80.30.20">
    <property type="entry name" value="tm_1862 like domain"/>
    <property type="match status" value="1"/>
</dbReference>
<dbReference type="InterPro" id="IPR023404">
    <property type="entry name" value="rSAM_horseshoe"/>
</dbReference>
<evidence type="ECO:0000256" key="2">
    <source>
        <dbReference type="ARBA" id="ARBA00022485"/>
    </source>
</evidence>
<dbReference type="EMBL" id="FOYM01000050">
    <property type="protein sequence ID" value="SFR17889.1"/>
    <property type="molecule type" value="Genomic_DNA"/>
</dbReference>
<dbReference type="NCBIfam" id="TIGR00089">
    <property type="entry name" value="MiaB/RimO family radical SAM methylthiotransferase"/>
    <property type="match status" value="1"/>
</dbReference>
<name>A0A1I6EJG1_9FIRM</name>
<dbReference type="PROSITE" id="PS51918">
    <property type="entry name" value="RADICAL_SAM"/>
    <property type="match status" value="1"/>
</dbReference>
<dbReference type="Gene3D" id="3.40.50.12160">
    <property type="entry name" value="Methylthiotransferase, N-terminal domain"/>
    <property type="match status" value="1"/>
</dbReference>
<dbReference type="SUPFAM" id="SSF102114">
    <property type="entry name" value="Radical SAM enzymes"/>
    <property type="match status" value="1"/>
</dbReference>
<keyword evidence="5" id="KW-0479">Metal-binding</keyword>
<feature type="domain" description="MTTase N-terminal" evidence="8">
    <location>
        <begin position="19"/>
        <end position="130"/>
    </location>
</feature>
<dbReference type="NCBIfam" id="TIGR01579">
    <property type="entry name" value="MiaB-like-C"/>
    <property type="match status" value="1"/>
</dbReference>
<protein>
    <submittedName>
        <fullName evidence="10">Threonylcarbamoyladenosine tRNA methylthiotransferase MtaB</fullName>
    </submittedName>
</protein>
<organism evidence="10 11">
    <name type="scientific">Desulfoscipio geothermicus DSM 3669</name>
    <dbReference type="NCBI Taxonomy" id="1121426"/>
    <lineage>
        <taxon>Bacteria</taxon>
        <taxon>Bacillati</taxon>
        <taxon>Bacillota</taxon>
        <taxon>Clostridia</taxon>
        <taxon>Eubacteriales</taxon>
        <taxon>Desulfallaceae</taxon>
        <taxon>Desulfoscipio</taxon>
    </lineage>
</organism>
<dbReference type="InterPro" id="IPR006638">
    <property type="entry name" value="Elp3/MiaA/NifB-like_rSAM"/>
</dbReference>
<keyword evidence="7" id="KW-0411">Iron-sulfur</keyword>
<dbReference type="PANTHER" id="PTHR11918:SF45">
    <property type="entry name" value="THREONYLCARBAMOYLADENOSINE TRNA METHYLTHIOTRANSFERASE"/>
    <property type="match status" value="1"/>
</dbReference>
<dbReference type="OrthoDB" id="9805215at2"/>
<dbReference type="GO" id="GO:0046872">
    <property type="term" value="F:metal ion binding"/>
    <property type="evidence" value="ECO:0007669"/>
    <property type="project" value="UniProtKB-KW"/>
</dbReference>
<accession>A0A1I6EJG1</accession>
<dbReference type="InterPro" id="IPR013848">
    <property type="entry name" value="Methylthiotransferase_N"/>
</dbReference>
<dbReference type="SFLD" id="SFLDS00029">
    <property type="entry name" value="Radical_SAM"/>
    <property type="match status" value="1"/>
</dbReference>
<gene>
    <name evidence="10" type="ORF">SAMN05660706_15011</name>
</gene>
<dbReference type="SFLD" id="SFLDG01082">
    <property type="entry name" value="B12-binding_domain_containing"/>
    <property type="match status" value="1"/>
</dbReference>
<keyword evidence="2" id="KW-0004">4Fe-4S</keyword>
<dbReference type="InterPro" id="IPR058240">
    <property type="entry name" value="rSAM_sf"/>
</dbReference>
<reference evidence="11" key="1">
    <citation type="submission" date="2016-10" db="EMBL/GenBank/DDBJ databases">
        <authorList>
            <person name="Varghese N."/>
            <person name="Submissions S."/>
        </authorList>
    </citation>
    <scope>NUCLEOTIDE SEQUENCE [LARGE SCALE GENOMIC DNA]</scope>
    <source>
        <strain evidence="11">DSM 3669</strain>
    </source>
</reference>
<dbReference type="InterPro" id="IPR038135">
    <property type="entry name" value="Methylthiotransferase_N_sf"/>
</dbReference>
<dbReference type="GO" id="GO:0051539">
    <property type="term" value="F:4 iron, 4 sulfur cluster binding"/>
    <property type="evidence" value="ECO:0007669"/>
    <property type="project" value="UniProtKB-KW"/>
</dbReference>
<dbReference type="PANTHER" id="PTHR11918">
    <property type="entry name" value="RADICAL SAM PROTEINS"/>
    <property type="match status" value="1"/>
</dbReference>
<dbReference type="PROSITE" id="PS01278">
    <property type="entry name" value="MTTASE_RADICAL"/>
    <property type="match status" value="1"/>
</dbReference>
<feature type="domain" description="Radical SAM core" evidence="9">
    <location>
        <begin position="157"/>
        <end position="386"/>
    </location>
</feature>
<dbReference type="STRING" id="39060.SAMN05660706_15011"/>
<evidence type="ECO:0000256" key="6">
    <source>
        <dbReference type="ARBA" id="ARBA00023004"/>
    </source>
</evidence>
<dbReference type="SFLD" id="SFLDG01061">
    <property type="entry name" value="methylthiotransferase"/>
    <property type="match status" value="1"/>
</dbReference>
<dbReference type="InterPro" id="IPR005839">
    <property type="entry name" value="Methylthiotransferase"/>
</dbReference>
<dbReference type="InterPro" id="IPR007197">
    <property type="entry name" value="rSAM"/>
</dbReference>
<dbReference type="InterPro" id="IPR020612">
    <property type="entry name" value="Methylthiotransferase_CS"/>
</dbReference>
<keyword evidence="4" id="KW-0949">S-adenosyl-L-methionine</keyword>
<evidence type="ECO:0000259" key="9">
    <source>
        <dbReference type="PROSITE" id="PS51918"/>
    </source>
</evidence>
<dbReference type="SMART" id="SM00729">
    <property type="entry name" value="Elp3"/>
    <property type="match status" value="1"/>
</dbReference>
<keyword evidence="3 10" id="KW-0808">Transferase</keyword>
<dbReference type="FunFam" id="3.80.30.20:FF:000001">
    <property type="entry name" value="tRNA-2-methylthio-N(6)-dimethylallyladenosine synthase 2"/>
    <property type="match status" value="1"/>
</dbReference>
<sequence length="458" mass="51618">MKWVNALNQCANKDGEREITFKVITFGCPVNRHESVAIESAMQQAGFINTEGRARVNIINSCVVTGAAAAEARRVARKIKREDPHALVVLAGCYPQVYHRELAEEMPETDILIGTRGRSALPALIRQALDEKWHGPRLMVTEHEQGDKFEEMPLLSWYGRVRPVVKIQEGCNEFCTYCIIRKARGRSRSLPPDRVLEQVRSLLEAGYREIVLAGNQLGLYGQDLGDTDLPQIIEEMSRLPYDFRIRLNYVEPMNVTERLLETVAFNPRVCNHLYIPVQSCSDRVLKRMGRKYRAADFAAIVRMAKSLAPGISIWTDLIVGFPGEEEADHDITLHMIRELGLAHLHVFPYSPRPGTPAARFTDNVRPDIKKKRVEEMQRLDRELSRNYNGSVLGEKLRVLVERIVGEGQCGFAEGYADNYVSVRVPLECTFGVENKLVGQFINVLAQADAGSYLAGTLI</sequence>
<dbReference type="AlphaFoldDB" id="A0A1I6EJG1"/>
<dbReference type="Proteomes" id="UP000199584">
    <property type="component" value="Unassembled WGS sequence"/>
</dbReference>
<keyword evidence="6" id="KW-0408">Iron</keyword>
<proteinExistence type="predicted"/>
<evidence type="ECO:0000313" key="10">
    <source>
        <dbReference type="EMBL" id="SFR17889.1"/>
    </source>
</evidence>
<evidence type="ECO:0000256" key="4">
    <source>
        <dbReference type="ARBA" id="ARBA00022691"/>
    </source>
</evidence>
<evidence type="ECO:0000313" key="11">
    <source>
        <dbReference type="Proteomes" id="UP000199584"/>
    </source>
</evidence>
<keyword evidence="11" id="KW-1185">Reference proteome</keyword>
<evidence type="ECO:0000256" key="1">
    <source>
        <dbReference type="ARBA" id="ARBA00001966"/>
    </source>
</evidence>
<evidence type="ECO:0000256" key="3">
    <source>
        <dbReference type="ARBA" id="ARBA00022679"/>
    </source>
</evidence>
<dbReference type="GO" id="GO:0035598">
    <property type="term" value="F:tRNA (N(6)-L-threonylcarbamoyladenosine(37)-C(2))-methylthiotransferase activity"/>
    <property type="evidence" value="ECO:0007669"/>
    <property type="project" value="TreeGrafter"/>
</dbReference>
<dbReference type="CDD" id="cd01335">
    <property type="entry name" value="Radical_SAM"/>
    <property type="match status" value="1"/>
</dbReference>
<evidence type="ECO:0000256" key="5">
    <source>
        <dbReference type="ARBA" id="ARBA00022723"/>
    </source>
</evidence>
<dbReference type="PROSITE" id="PS51449">
    <property type="entry name" value="MTTASE_N"/>
    <property type="match status" value="1"/>
</dbReference>